<evidence type="ECO:0000256" key="1">
    <source>
        <dbReference type="ARBA" id="ARBA00023125"/>
    </source>
</evidence>
<dbReference type="InterPro" id="IPR010998">
    <property type="entry name" value="Integrase_recombinase_N"/>
</dbReference>
<comment type="caution">
    <text evidence="3">The sequence shown here is derived from an EMBL/GenBank/DDBJ whole genome shotgun (WGS) entry which is preliminary data.</text>
</comment>
<dbReference type="Proteomes" id="UP001274321">
    <property type="component" value="Unassembled WGS sequence"/>
</dbReference>
<proteinExistence type="predicted"/>
<gene>
    <name evidence="3" type="ORF">SCD90_09750</name>
</gene>
<keyword evidence="2" id="KW-0233">DNA recombination</keyword>
<dbReference type="InterPro" id="IPR011010">
    <property type="entry name" value="DNA_brk_join_enz"/>
</dbReference>
<dbReference type="RefSeq" id="WP_319844481.1">
    <property type="nucleotide sequence ID" value="NZ_JAXAFJ010000005.1"/>
</dbReference>
<keyword evidence="4" id="KW-1185">Reference proteome</keyword>
<organism evidence="3 4">
    <name type="scientific">Terrihabitans rhizophilus</name>
    <dbReference type="NCBI Taxonomy" id="3092662"/>
    <lineage>
        <taxon>Bacteria</taxon>
        <taxon>Pseudomonadati</taxon>
        <taxon>Pseudomonadota</taxon>
        <taxon>Alphaproteobacteria</taxon>
        <taxon>Hyphomicrobiales</taxon>
        <taxon>Terrihabitans</taxon>
    </lineage>
</organism>
<reference evidence="3 4" key="1">
    <citation type="submission" date="2023-11" db="EMBL/GenBank/DDBJ databases">
        <authorList>
            <person name="Bao R."/>
        </authorList>
    </citation>
    <scope>NUCLEOTIDE SEQUENCE [LARGE SCALE GENOMIC DNA]</scope>
    <source>
        <strain evidence="3 4">PJ23</strain>
    </source>
</reference>
<dbReference type="Gene3D" id="1.10.150.130">
    <property type="match status" value="1"/>
</dbReference>
<dbReference type="EMBL" id="JAXAFJ010000005">
    <property type="protein sequence ID" value="MDX6806350.1"/>
    <property type="molecule type" value="Genomic_DNA"/>
</dbReference>
<evidence type="ECO:0000313" key="3">
    <source>
        <dbReference type="EMBL" id="MDX6806350.1"/>
    </source>
</evidence>
<dbReference type="InterPro" id="IPR013762">
    <property type="entry name" value="Integrase-like_cat_sf"/>
</dbReference>
<evidence type="ECO:0000256" key="2">
    <source>
        <dbReference type="ARBA" id="ARBA00023172"/>
    </source>
</evidence>
<protein>
    <submittedName>
        <fullName evidence="3">Integrase</fullName>
    </submittedName>
</protein>
<keyword evidence="1" id="KW-0238">DNA-binding</keyword>
<evidence type="ECO:0000313" key="4">
    <source>
        <dbReference type="Proteomes" id="UP001274321"/>
    </source>
</evidence>
<accession>A0ABU4RRP8</accession>
<dbReference type="SUPFAM" id="SSF56349">
    <property type="entry name" value="DNA breaking-rejoining enzymes"/>
    <property type="match status" value="2"/>
</dbReference>
<name>A0ABU4RRP8_9HYPH</name>
<sequence length="378" mass="42043">MALGYESKIVRIAGDDGDVVGRALIAQEAGRLSSDAAAWLDQQRTGSVRYDGSLGALVRLYQNHDASPYHELKWNTRRTYDHELKLISTAFGKRQLAALKIDDFRRWYAEAKTPAKPGGVEHVRKAHGIINMLRRIFAFGVTAEVPQCNRLDAILARARFKQPAPSREKLTRQQVEAFIPRARAAGRLSLAIGTALQFESTFRQRDVIGEWEPIPAGTTPSGIVLNKRRWTLGITWGDIRPDWTLEKLTSKNGQFVGHDLKLYPMTLALLMEVPEASRIGPLIMDEVEGRPYAEFAYAREWRVIATEAGIPKTVWNMHARAGGISEGDEAGADLDAIGHQSGQTLRATTARYVRGTIEKTRKVANLRNAHVERGQNGG</sequence>
<dbReference type="Gene3D" id="1.10.443.10">
    <property type="entry name" value="Intergrase catalytic core"/>
    <property type="match status" value="1"/>
</dbReference>